<dbReference type="Proteomes" id="UP000324585">
    <property type="component" value="Unassembled WGS sequence"/>
</dbReference>
<keyword evidence="3" id="KW-1185">Reference proteome</keyword>
<comment type="caution">
    <text evidence="2">The sequence shown here is derived from an EMBL/GenBank/DDBJ whole genome shotgun (WGS) entry which is preliminary data.</text>
</comment>
<reference evidence="3" key="1">
    <citation type="journal article" date="2019" name="Nat. Commun.">
        <title>Expansion of phycobilisome linker gene families in mesophilic red algae.</title>
        <authorList>
            <person name="Lee J."/>
            <person name="Kim D."/>
            <person name="Bhattacharya D."/>
            <person name="Yoon H.S."/>
        </authorList>
    </citation>
    <scope>NUCLEOTIDE SEQUENCE [LARGE SCALE GENOMIC DNA]</scope>
    <source>
        <strain evidence="3">CCMP 1328</strain>
    </source>
</reference>
<feature type="region of interest" description="Disordered" evidence="1">
    <location>
        <begin position="15"/>
        <end position="35"/>
    </location>
</feature>
<feature type="compositionally biased region" description="Polar residues" evidence="1">
    <location>
        <begin position="142"/>
        <end position="162"/>
    </location>
</feature>
<feature type="compositionally biased region" description="Basic and acidic residues" evidence="1">
    <location>
        <begin position="59"/>
        <end position="68"/>
    </location>
</feature>
<protein>
    <submittedName>
        <fullName evidence="2">Uncharacterized protein</fullName>
    </submittedName>
</protein>
<name>A0A5J4YZ20_PORPP</name>
<dbReference type="AlphaFoldDB" id="A0A5J4YZ20"/>
<accession>A0A5J4YZ20</accession>
<evidence type="ECO:0000313" key="2">
    <source>
        <dbReference type="EMBL" id="KAA8496230.1"/>
    </source>
</evidence>
<feature type="compositionally biased region" description="Basic and acidic residues" evidence="1">
    <location>
        <begin position="130"/>
        <end position="140"/>
    </location>
</feature>
<gene>
    <name evidence="2" type="ORF">FVE85_2385</name>
</gene>
<evidence type="ECO:0000256" key="1">
    <source>
        <dbReference type="SAM" id="MobiDB-lite"/>
    </source>
</evidence>
<feature type="compositionally biased region" description="Low complexity" evidence="1">
    <location>
        <begin position="75"/>
        <end position="84"/>
    </location>
</feature>
<proteinExistence type="predicted"/>
<evidence type="ECO:0000313" key="3">
    <source>
        <dbReference type="Proteomes" id="UP000324585"/>
    </source>
</evidence>
<dbReference type="EMBL" id="VRMN01000003">
    <property type="protein sequence ID" value="KAA8496230.1"/>
    <property type="molecule type" value="Genomic_DNA"/>
</dbReference>
<feature type="region of interest" description="Disordered" evidence="1">
    <location>
        <begin position="59"/>
        <end position="107"/>
    </location>
</feature>
<feature type="compositionally biased region" description="Pro residues" evidence="1">
    <location>
        <begin position="20"/>
        <end position="34"/>
    </location>
</feature>
<feature type="region of interest" description="Disordered" evidence="1">
    <location>
        <begin position="122"/>
        <end position="172"/>
    </location>
</feature>
<sequence length="195" mass="21587">MKSMMSTDSVTYVVNENFNFPPPSPTSPTSPPRSPTLKRIISAPSLREFGKAVGRKLTRKDAVFKNESPENDAFPSPLSSPASPRGEIIKRVMSSPGRFGKVTSQASQSKAIFRFDSEEEKPANDFLVDQARHRASEDSIHPQGTSTSSGHEQNQPDVSGNKQRVRRPFARNANRPYSKSFFSLSATHKSPVFYV</sequence>
<organism evidence="2 3">
    <name type="scientific">Porphyridium purpureum</name>
    <name type="common">Red alga</name>
    <name type="synonym">Porphyridium cruentum</name>
    <dbReference type="NCBI Taxonomy" id="35688"/>
    <lineage>
        <taxon>Eukaryota</taxon>
        <taxon>Rhodophyta</taxon>
        <taxon>Bangiophyceae</taxon>
        <taxon>Porphyridiales</taxon>
        <taxon>Porphyridiaceae</taxon>
        <taxon>Porphyridium</taxon>
    </lineage>
</organism>